<gene>
    <name evidence="2" type="ORF">H0G86_010952</name>
</gene>
<reference evidence="2 3" key="1">
    <citation type="journal article" date="2021" name="BMC Genomics">
        <title>Telomere-to-telomere genome assembly of asparaginase-producing Trichoderma simmonsii.</title>
        <authorList>
            <person name="Chung D."/>
            <person name="Kwon Y.M."/>
            <person name="Yang Y."/>
        </authorList>
    </citation>
    <scope>NUCLEOTIDE SEQUENCE [LARGE SCALE GENOMIC DNA]</scope>
    <source>
        <strain evidence="2 3">GH-Sj1</strain>
    </source>
</reference>
<proteinExistence type="predicted"/>
<evidence type="ECO:0000256" key="1">
    <source>
        <dbReference type="SAM" id="MobiDB-lite"/>
    </source>
</evidence>
<organism evidence="2 3">
    <name type="scientific">Trichoderma simmonsii</name>
    <dbReference type="NCBI Taxonomy" id="1491479"/>
    <lineage>
        <taxon>Eukaryota</taxon>
        <taxon>Fungi</taxon>
        <taxon>Dikarya</taxon>
        <taxon>Ascomycota</taxon>
        <taxon>Pezizomycotina</taxon>
        <taxon>Sordariomycetes</taxon>
        <taxon>Hypocreomycetidae</taxon>
        <taxon>Hypocreales</taxon>
        <taxon>Hypocreaceae</taxon>
        <taxon>Trichoderma</taxon>
    </lineage>
</organism>
<sequence>MMHTLTLFINPFITYLDRHSVAFPKQFNSPIKRPSPPSPRLTRPPKTSNASAPHRETSQEPIPVSTLVLPFELTPNSSSILPLLFFFSVYSKSIAFTHSISLLSSFYLFNTSNNTIQVLRVTGSPLPPHTHTHTSHTLHNRIFKLNQNKNGPIRLVQENRRHRRGRRRPQRPALPLHHPRRRPRRPDRPVRPPVVHPLGHL</sequence>
<dbReference type="AlphaFoldDB" id="A0A8G0PKK1"/>
<protein>
    <submittedName>
        <fullName evidence="2">Uncharacterized protein</fullName>
    </submittedName>
</protein>
<name>A0A8G0PKK1_9HYPO</name>
<feature type="region of interest" description="Disordered" evidence="1">
    <location>
        <begin position="159"/>
        <end position="201"/>
    </location>
</feature>
<evidence type="ECO:0000313" key="2">
    <source>
        <dbReference type="EMBL" id="QYT04013.1"/>
    </source>
</evidence>
<keyword evidence="3" id="KW-1185">Reference proteome</keyword>
<accession>A0A8G0PKK1</accession>
<dbReference type="EMBL" id="CP075869">
    <property type="protein sequence ID" value="QYT04013.1"/>
    <property type="molecule type" value="Genomic_DNA"/>
</dbReference>
<dbReference type="Proteomes" id="UP000826661">
    <property type="component" value="Chromosome VI"/>
</dbReference>
<evidence type="ECO:0000313" key="3">
    <source>
        <dbReference type="Proteomes" id="UP000826661"/>
    </source>
</evidence>
<feature type="region of interest" description="Disordered" evidence="1">
    <location>
        <begin position="27"/>
        <end position="59"/>
    </location>
</feature>
<feature type="compositionally biased region" description="Basic residues" evidence="1">
    <location>
        <begin position="160"/>
        <end position="170"/>
    </location>
</feature>